<dbReference type="GO" id="GO:0061522">
    <property type="term" value="F:1,4-dihydroxy-2-naphthoyl-CoA thioesterase activity"/>
    <property type="evidence" value="ECO:0007669"/>
    <property type="project" value="TreeGrafter"/>
</dbReference>
<protein>
    <submittedName>
        <fullName evidence="4">1,4-dihydroxy-2-naphthoyl-CoA hydrolase</fullName>
    </submittedName>
</protein>
<dbReference type="OrthoDB" id="9813282at2"/>
<dbReference type="EMBL" id="QKYU01000019">
    <property type="protein sequence ID" value="PZW42179.1"/>
    <property type="molecule type" value="Genomic_DNA"/>
</dbReference>
<feature type="domain" description="Thioesterase" evidence="3">
    <location>
        <begin position="53"/>
        <end position="129"/>
    </location>
</feature>
<dbReference type="PANTHER" id="PTHR43240:SF5">
    <property type="entry name" value="1,4-DIHYDROXY-2-NAPHTHOYL-COA THIOESTERASE 1"/>
    <property type="match status" value="1"/>
</dbReference>
<dbReference type="InterPro" id="IPR029069">
    <property type="entry name" value="HotDog_dom_sf"/>
</dbReference>
<accession>A0A2W7I7E0</accession>
<dbReference type="Gene3D" id="3.10.129.10">
    <property type="entry name" value="Hotdog Thioesterase"/>
    <property type="match status" value="1"/>
</dbReference>
<evidence type="ECO:0000256" key="1">
    <source>
        <dbReference type="ARBA" id="ARBA00008324"/>
    </source>
</evidence>
<dbReference type="AlphaFoldDB" id="A0A2W7I7E0"/>
<dbReference type="RefSeq" id="WP_111399355.1">
    <property type="nucleotide sequence ID" value="NZ_QKYU01000019.1"/>
</dbReference>
<dbReference type="CDD" id="cd03443">
    <property type="entry name" value="PaaI_thioesterase"/>
    <property type="match status" value="1"/>
</dbReference>
<comment type="similarity">
    <text evidence="1">Belongs to the thioesterase PaaI family.</text>
</comment>
<evidence type="ECO:0000313" key="5">
    <source>
        <dbReference type="Proteomes" id="UP000249688"/>
    </source>
</evidence>
<keyword evidence="2 4" id="KW-0378">Hydrolase</keyword>
<dbReference type="GO" id="GO:0005829">
    <property type="term" value="C:cytosol"/>
    <property type="evidence" value="ECO:0007669"/>
    <property type="project" value="TreeGrafter"/>
</dbReference>
<name>A0A2W7I7E0_9PROT</name>
<dbReference type="PANTHER" id="PTHR43240">
    <property type="entry name" value="1,4-DIHYDROXY-2-NAPHTHOYL-COA THIOESTERASE 1"/>
    <property type="match status" value="1"/>
</dbReference>
<organism evidence="4 5">
    <name type="scientific">Humitalea rosea</name>
    <dbReference type="NCBI Taxonomy" id="990373"/>
    <lineage>
        <taxon>Bacteria</taxon>
        <taxon>Pseudomonadati</taxon>
        <taxon>Pseudomonadota</taxon>
        <taxon>Alphaproteobacteria</taxon>
        <taxon>Acetobacterales</taxon>
        <taxon>Roseomonadaceae</taxon>
        <taxon>Humitalea</taxon>
    </lineage>
</organism>
<keyword evidence="5" id="KW-1185">Reference proteome</keyword>
<dbReference type="Proteomes" id="UP000249688">
    <property type="component" value="Unassembled WGS sequence"/>
</dbReference>
<dbReference type="Pfam" id="PF03061">
    <property type="entry name" value="4HBT"/>
    <property type="match status" value="1"/>
</dbReference>
<gene>
    <name evidence="4" type="ORF">C8P66_11971</name>
</gene>
<comment type="caution">
    <text evidence="4">The sequence shown here is derived from an EMBL/GenBank/DDBJ whole genome shotgun (WGS) entry which is preliminary data.</text>
</comment>
<dbReference type="InterPro" id="IPR003736">
    <property type="entry name" value="PAAI_dom"/>
</dbReference>
<reference evidence="4 5" key="1">
    <citation type="submission" date="2018-06" db="EMBL/GenBank/DDBJ databases">
        <title>Genomic Encyclopedia of Archaeal and Bacterial Type Strains, Phase II (KMG-II): from individual species to whole genera.</title>
        <authorList>
            <person name="Goeker M."/>
        </authorList>
    </citation>
    <scope>NUCLEOTIDE SEQUENCE [LARGE SCALE GENOMIC DNA]</scope>
    <source>
        <strain evidence="4 5">DSM 24525</strain>
    </source>
</reference>
<evidence type="ECO:0000259" key="3">
    <source>
        <dbReference type="Pfam" id="PF03061"/>
    </source>
</evidence>
<evidence type="ECO:0000313" key="4">
    <source>
        <dbReference type="EMBL" id="PZW42179.1"/>
    </source>
</evidence>
<dbReference type="NCBIfam" id="TIGR00369">
    <property type="entry name" value="unchar_dom_1"/>
    <property type="match status" value="1"/>
</dbReference>
<sequence>MSIWKKPADPDAVNARMENTLSALLGIRITEFGPDWVKAEMPVDARHVQPHRILHGGCSVVLSETIGSMACYQTLGEGRICVGLEINANHIASVPEGETVTAICRALHIGRSTQIWQTEIFRADGKLACISRLTCAVLDRRVARA</sequence>
<evidence type="ECO:0000256" key="2">
    <source>
        <dbReference type="ARBA" id="ARBA00022801"/>
    </source>
</evidence>
<dbReference type="SUPFAM" id="SSF54637">
    <property type="entry name" value="Thioesterase/thiol ester dehydrase-isomerase"/>
    <property type="match status" value="1"/>
</dbReference>
<dbReference type="InterPro" id="IPR006683">
    <property type="entry name" value="Thioestr_dom"/>
</dbReference>
<proteinExistence type="inferred from homology"/>